<dbReference type="Proteomes" id="UP001221189">
    <property type="component" value="Unassembled WGS sequence"/>
</dbReference>
<gene>
    <name evidence="2" type="ORF">PRZ03_18025</name>
</gene>
<protein>
    <submittedName>
        <fullName evidence="2">Metal-sulfur cluster assembly factor</fullName>
    </submittedName>
</protein>
<proteinExistence type="predicted"/>
<keyword evidence="3" id="KW-1185">Reference proteome</keyword>
<dbReference type="InterPro" id="IPR052339">
    <property type="entry name" value="Fe-S_Maturation_MIP18"/>
</dbReference>
<accession>A0ABT5KHR9</accession>
<sequence length="110" mass="12122">MNDDSTRLREQILLALRGVADPEIGENIVDLGLVESLTLEPQLASLLLIPTSATCPMADQIMEEAGCAIERLVPLDWRVEVDMDWSIGWTPQRMAAALRLRLGWGDGPLP</sequence>
<dbReference type="PANTHER" id="PTHR42831:SF1">
    <property type="entry name" value="FE-S PROTEIN MATURATION AUXILIARY FACTOR YITW"/>
    <property type="match status" value="1"/>
</dbReference>
<dbReference type="Pfam" id="PF01883">
    <property type="entry name" value="FeS_assembly_P"/>
    <property type="match status" value="1"/>
</dbReference>
<name>A0ABT5KHR9_9BURK</name>
<evidence type="ECO:0000313" key="3">
    <source>
        <dbReference type="Proteomes" id="UP001221189"/>
    </source>
</evidence>
<feature type="domain" description="MIP18 family-like" evidence="1">
    <location>
        <begin position="9"/>
        <end position="78"/>
    </location>
</feature>
<dbReference type="InterPro" id="IPR002744">
    <property type="entry name" value="MIP18-like"/>
</dbReference>
<dbReference type="EMBL" id="JAQQXT010000012">
    <property type="protein sequence ID" value="MDC8773484.1"/>
    <property type="molecule type" value="Genomic_DNA"/>
</dbReference>
<reference evidence="2 3" key="1">
    <citation type="submission" date="2022-10" db="EMBL/GenBank/DDBJ databases">
        <title>Paucibacter sp. hw1 Genome sequencing.</title>
        <authorList>
            <person name="Park S."/>
        </authorList>
    </citation>
    <scope>NUCLEOTIDE SEQUENCE [LARGE SCALE GENOMIC DNA]</scope>
    <source>
        <strain evidence="3">hw1</strain>
    </source>
</reference>
<comment type="caution">
    <text evidence="2">The sequence shown here is derived from an EMBL/GenBank/DDBJ whole genome shotgun (WGS) entry which is preliminary data.</text>
</comment>
<evidence type="ECO:0000313" key="2">
    <source>
        <dbReference type="EMBL" id="MDC8773484.1"/>
    </source>
</evidence>
<organism evidence="2 3">
    <name type="scientific">Roseateles albus</name>
    <dbReference type="NCBI Taxonomy" id="2987525"/>
    <lineage>
        <taxon>Bacteria</taxon>
        <taxon>Pseudomonadati</taxon>
        <taxon>Pseudomonadota</taxon>
        <taxon>Betaproteobacteria</taxon>
        <taxon>Burkholderiales</taxon>
        <taxon>Sphaerotilaceae</taxon>
        <taxon>Roseateles</taxon>
    </lineage>
</organism>
<dbReference type="RefSeq" id="WP_273601637.1">
    <property type="nucleotide sequence ID" value="NZ_JAQQXT010000012.1"/>
</dbReference>
<dbReference type="Gene3D" id="3.30.300.130">
    <property type="entry name" value="Fe-S cluster assembly (FSCA)"/>
    <property type="match status" value="1"/>
</dbReference>
<dbReference type="InterPro" id="IPR034904">
    <property type="entry name" value="FSCA_dom_sf"/>
</dbReference>
<dbReference type="PANTHER" id="PTHR42831">
    <property type="entry name" value="FE-S PROTEIN MATURATION AUXILIARY FACTOR YITW"/>
    <property type="match status" value="1"/>
</dbReference>
<dbReference type="SUPFAM" id="SSF117916">
    <property type="entry name" value="Fe-S cluster assembly (FSCA) domain-like"/>
    <property type="match status" value="1"/>
</dbReference>
<evidence type="ECO:0000259" key="1">
    <source>
        <dbReference type="Pfam" id="PF01883"/>
    </source>
</evidence>